<evidence type="ECO:0000259" key="4">
    <source>
        <dbReference type="Pfam" id="PF19587"/>
    </source>
</evidence>
<evidence type="ECO:0000313" key="6">
    <source>
        <dbReference type="Proteomes" id="UP000076661"/>
    </source>
</evidence>
<evidence type="ECO:0000256" key="3">
    <source>
        <dbReference type="ARBA" id="ARBA00022691"/>
    </source>
</evidence>
<accession>A0A167KWI5</accession>
<dbReference type="SUPFAM" id="SSF53335">
    <property type="entry name" value="S-adenosyl-L-methionine-dependent methyltransferases"/>
    <property type="match status" value="1"/>
</dbReference>
<proteinExistence type="predicted"/>
<dbReference type="CDD" id="cd02440">
    <property type="entry name" value="AdoMet_MTases"/>
    <property type="match status" value="1"/>
</dbReference>
<dbReference type="GO" id="GO:0032259">
    <property type="term" value="P:methylation"/>
    <property type="evidence" value="ECO:0007669"/>
    <property type="project" value="UniProtKB-KW"/>
</dbReference>
<feature type="domain" description="DUF6094" evidence="4">
    <location>
        <begin position="13"/>
        <end position="227"/>
    </location>
</feature>
<organism evidence="5 6">
    <name type="scientific">Pseudoalteromonas luteoviolacea S4060-1</name>
    <dbReference type="NCBI Taxonomy" id="1365257"/>
    <lineage>
        <taxon>Bacteria</taxon>
        <taxon>Pseudomonadati</taxon>
        <taxon>Pseudomonadota</taxon>
        <taxon>Gammaproteobacteria</taxon>
        <taxon>Alteromonadales</taxon>
        <taxon>Pseudoalteromonadaceae</taxon>
        <taxon>Pseudoalteromonas</taxon>
    </lineage>
</organism>
<protein>
    <recommendedName>
        <fullName evidence="4">DUF6094 domain-containing protein</fullName>
    </recommendedName>
</protein>
<dbReference type="GO" id="GO:0003676">
    <property type="term" value="F:nucleic acid binding"/>
    <property type="evidence" value="ECO:0007669"/>
    <property type="project" value="InterPro"/>
</dbReference>
<dbReference type="PRINTS" id="PR00507">
    <property type="entry name" value="N12N6MTFRASE"/>
</dbReference>
<evidence type="ECO:0000313" key="5">
    <source>
        <dbReference type="EMBL" id="KZN63404.1"/>
    </source>
</evidence>
<dbReference type="AlphaFoldDB" id="A0A167KWI5"/>
<dbReference type="InterPro" id="IPR029063">
    <property type="entry name" value="SAM-dependent_MTases_sf"/>
</dbReference>
<dbReference type="Proteomes" id="UP000076661">
    <property type="component" value="Unassembled WGS sequence"/>
</dbReference>
<dbReference type="GO" id="GO:0008168">
    <property type="term" value="F:methyltransferase activity"/>
    <property type="evidence" value="ECO:0007669"/>
    <property type="project" value="UniProtKB-KW"/>
</dbReference>
<dbReference type="Pfam" id="PF19587">
    <property type="entry name" value="DUF6094"/>
    <property type="match status" value="1"/>
</dbReference>
<keyword evidence="1" id="KW-0489">Methyltransferase</keyword>
<dbReference type="InterPro" id="IPR002052">
    <property type="entry name" value="DNA_methylase_N6_adenine_CS"/>
</dbReference>
<dbReference type="PROSITE" id="PS00092">
    <property type="entry name" value="N6_MTASE"/>
    <property type="match status" value="1"/>
</dbReference>
<evidence type="ECO:0000256" key="2">
    <source>
        <dbReference type="ARBA" id="ARBA00022679"/>
    </source>
</evidence>
<dbReference type="InterPro" id="IPR046076">
    <property type="entry name" value="DUF6094"/>
</dbReference>
<dbReference type="PATRIC" id="fig|1365257.3.peg.3810"/>
<evidence type="ECO:0000256" key="1">
    <source>
        <dbReference type="ARBA" id="ARBA00022603"/>
    </source>
</evidence>
<keyword evidence="3" id="KW-0949">S-adenosyl-L-methionine</keyword>
<dbReference type="RefSeq" id="WP_063382187.1">
    <property type="nucleotide sequence ID" value="NZ_AUXX01000034.1"/>
</dbReference>
<comment type="caution">
    <text evidence="5">The sequence shown here is derived from an EMBL/GenBank/DDBJ whole genome shotgun (WGS) entry which is preliminary data.</text>
</comment>
<gene>
    <name evidence="5" type="ORF">N478_03885</name>
</gene>
<keyword evidence="2" id="KW-0808">Transferase</keyword>
<dbReference type="Gene3D" id="3.40.50.150">
    <property type="entry name" value="Vaccinia Virus protein VP39"/>
    <property type="match status" value="1"/>
</dbReference>
<name>A0A167KWI5_9GAMM</name>
<reference evidence="5 6" key="1">
    <citation type="submission" date="2013-07" db="EMBL/GenBank/DDBJ databases">
        <title>Comparative Genomic and Metabolomic Analysis of Twelve Strains of Pseudoalteromonas luteoviolacea.</title>
        <authorList>
            <person name="Vynne N.G."/>
            <person name="Mansson M."/>
            <person name="Gram L."/>
        </authorList>
    </citation>
    <scope>NUCLEOTIDE SEQUENCE [LARGE SCALE GENOMIC DNA]</scope>
    <source>
        <strain evidence="5 6">S4060-1</strain>
    </source>
</reference>
<sequence>MATNLMFQRIAHNYAKKGFYPTDIDSITRILNFLDFDLGFYRIVDPSIGEGHALSEIKNALTGCEVESYGIELDKERAKIAESCTDLVLHSDYFQTSIENNAFDLMLFNPPYGDLVTDSTVMHAGEKRLEKKFFRTTVGLLRNGGLSIMLLQYSSLDKNFAERIARNFEDIQIFKAADETYKQVIIFGRKRKSYSAKSNVVKAILEARNNIDSIPVIPELAERPYRLKPFFKKKAIRFHTFSVTQDLVKEEMERNSNLLWSDFDSLFDVRSRTAPKPVMMPSSWHMAMAVVAGCVSGVVDDGNEQYLIKGSVRKVIKKSSETNSYDSGDGDIQHEFITREVERYEAEIVGINFSTNSANFGEVVVIR</sequence>
<dbReference type="EMBL" id="AUXX01000034">
    <property type="protein sequence ID" value="KZN63404.1"/>
    <property type="molecule type" value="Genomic_DNA"/>
</dbReference>